<keyword evidence="2 6" id="KW-0889">Transcription antitermination</keyword>
<evidence type="ECO:0000313" key="9">
    <source>
        <dbReference type="Proteomes" id="UP001314903"/>
    </source>
</evidence>
<sequence>MKRKNQRELLIKMFYEMEMNKDFGNQIYKSFLENNSINNLEDKYFYSLYELYIKNKEAIDESIKSLISLSWDMSRIAKVDLSILRVAVTEIVHMEDIPYKVSINEAINLAKDYGDESSYKFINGILGNLMKQIQ</sequence>
<dbReference type="InterPro" id="IPR011605">
    <property type="entry name" value="NusB_fam"/>
</dbReference>
<protein>
    <recommendedName>
        <fullName evidence="6">Transcription antitermination protein NusB</fullName>
    </recommendedName>
    <alternativeName>
        <fullName evidence="6">Antitermination factor NusB</fullName>
    </alternativeName>
</protein>
<evidence type="ECO:0000259" key="7">
    <source>
        <dbReference type="Pfam" id="PF01029"/>
    </source>
</evidence>
<keyword evidence="5 6" id="KW-0804">Transcription</keyword>
<evidence type="ECO:0000256" key="3">
    <source>
        <dbReference type="ARBA" id="ARBA00022884"/>
    </source>
</evidence>
<evidence type="ECO:0000256" key="1">
    <source>
        <dbReference type="ARBA" id="ARBA00005952"/>
    </source>
</evidence>
<gene>
    <name evidence="6" type="primary">nusB</name>
    <name evidence="8" type="ORF">J2Z35_001384</name>
</gene>
<dbReference type="RefSeq" id="WP_209660652.1">
    <property type="nucleotide sequence ID" value="NZ_JAGGLI010000013.1"/>
</dbReference>
<accession>A0ABS4KIH6</accession>
<evidence type="ECO:0000313" key="8">
    <source>
        <dbReference type="EMBL" id="MBP2027587.1"/>
    </source>
</evidence>
<dbReference type="PANTHER" id="PTHR11078">
    <property type="entry name" value="N UTILIZATION SUBSTANCE PROTEIN B-RELATED"/>
    <property type="match status" value="1"/>
</dbReference>
<comment type="function">
    <text evidence="6">Involved in transcription antitermination. Required for transcription of ribosomal RNA (rRNA) genes. Binds specifically to the boxA antiterminator sequence of the ribosomal RNA (rrn) operons.</text>
</comment>
<proteinExistence type="inferred from homology"/>
<dbReference type="HAMAP" id="MF_00073">
    <property type="entry name" value="NusB"/>
    <property type="match status" value="1"/>
</dbReference>
<dbReference type="SUPFAM" id="SSF48013">
    <property type="entry name" value="NusB-like"/>
    <property type="match status" value="1"/>
</dbReference>
<dbReference type="Gene3D" id="1.10.940.10">
    <property type="entry name" value="NusB-like"/>
    <property type="match status" value="1"/>
</dbReference>
<dbReference type="PANTHER" id="PTHR11078:SF3">
    <property type="entry name" value="ANTITERMINATION NUSB DOMAIN-CONTAINING PROTEIN"/>
    <property type="match status" value="1"/>
</dbReference>
<dbReference type="InterPro" id="IPR006027">
    <property type="entry name" value="NusB_RsmB_TIM44"/>
</dbReference>
<dbReference type="NCBIfam" id="TIGR01951">
    <property type="entry name" value="nusB"/>
    <property type="match status" value="1"/>
</dbReference>
<feature type="domain" description="NusB/RsmB/TIM44" evidence="7">
    <location>
        <begin position="5"/>
        <end position="131"/>
    </location>
</feature>
<name>A0ABS4KIH6_9FIRM</name>
<keyword evidence="4 6" id="KW-0805">Transcription regulation</keyword>
<evidence type="ECO:0000256" key="6">
    <source>
        <dbReference type="HAMAP-Rule" id="MF_00073"/>
    </source>
</evidence>
<dbReference type="Proteomes" id="UP001314903">
    <property type="component" value="Unassembled WGS sequence"/>
</dbReference>
<dbReference type="EMBL" id="JAGGLI010000013">
    <property type="protein sequence ID" value="MBP2027587.1"/>
    <property type="molecule type" value="Genomic_DNA"/>
</dbReference>
<keyword evidence="9" id="KW-1185">Reference proteome</keyword>
<keyword evidence="3 6" id="KW-0694">RNA-binding</keyword>
<reference evidence="8 9" key="1">
    <citation type="submission" date="2021-03" db="EMBL/GenBank/DDBJ databases">
        <title>Genomic Encyclopedia of Type Strains, Phase IV (KMG-IV): sequencing the most valuable type-strain genomes for metagenomic binning, comparative biology and taxonomic classification.</title>
        <authorList>
            <person name="Goeker M."/>
        </authorList>
    </citation>
    <scope>NUCLEOTIDE SEQUENCE [LARGE SCALE GENOMIC DNA]</scope>
    <source>
        <strain evidence="8 9">DSM 27512</strain>
    </source>
</reference>
<evidence type="ECO:0000256" key="2">
    <source>
        <dbReference type="ARBA" id="ARBA00022814"/>
    </source>
</evidence>
<evidence type="ECO:0000256" key="5">
    <source>
        <dbReference type="ARBA" id="ARBA00023163"/>
    </source>
</evidence>
<evidence type="ECO:0000256" key="4">
    <source>
        <dbReference type="ARBA" id="ARBA00023015"/>
    </source>
</evidence>
<organism evidence="8 9">
    <name type="scientific">Acetoanaerobium pronyense</name>
    <dbReference type="NCBI Taxonomy" id="1482736"/>
    <lineage>
        <taxon>Bacteria</taxon>
        <taxon>Bacillati</taxon>
        <taxon>Bacillota</taxon>
        <taxon>Clostridia</taxon>
        <taxon>Peptostreptococcales</taxon>
        <taxon>Filifactoraceae</taxon>
        <taxon>Acetoanaerobium</taxon>
    </lineage>
</organism>
<dbReference type="InterPro" id="IPR035926">
    <property type="entry name" value="NusB-like_sf"/>
</dbReference>
<comment type="caution">
    <text evidence="8">The sequence shown here is derived from an EMBL/GenBank/DDBJ whole genome shotgun (WGS) entry which is preliminary data.</text>
</comment>
<comment type="similarity">
    <text evidence="1 6">Belongs to the NusB family.</text>
</comment>
<dbReference type="Pfam" id="PF01029">
    <property type="entry name" value="NusB"/>
    <property type="match status" value="1"/>
</dbReference>